<evidence type="ECO:0000313" key="1">
    <source>
        <dbReference type="EMBL" id="CAB5011554.1"/>
    </source>
</evidence>
<organism evidence="2">
    <name type="scientific">freshwater metagenome</name>
    <dbReference type="NCBI Taxonomy" id="449393"/>
    <lineage>
        <taxon>unclassified sequences</taxon>
        <taxon>metagenomes</taxon>
        <taxon>ecological metagenomes</taxon>
    </lineage>
</organism>
<sequence length="126" mass="13947">MFYIEGMGVSVKKNYFNGLRGALEDIARDEFWPTTFISDPSAPPDVHWHACDVHGYVISGNSTILDGETGQWLSLSAGDKLIIPAGALHIEGESESTVVYVVATRDQLPFKEVFRLLPADDPQRPR</sequence>
<accession>A0A6J7TVE3</accession>
<dbReference type="InterPro" id="IPR011051">
    <property type="entry name" value="RmlC_Cupin_sf"/>
</dbReference>
<dbReference type="EMBL" id="CAFBPN010000008">
    <property type="protein sequence ID" value="CAB5011554.1"/>
    <property type="molecule type" value="Genomic_DNA"/>
</dbReference>
<dbReference type="AlphaFoldDB" id="A0A6J7TVE3"/>
<dbReference type="Gene3D" id="2.60.120.10">
    <property type="entry name" value="Jelly Rolls"/>
    <property type="match status" value="1"/>
</dbReference>
<evidence type="ECO:0000313" key="2">
    <source>
        <dbReference type="EMBL" id="CAB5057949.1"/>
    </source>
</evidence>
<dbReference type="EMBL" id="CAFBQU010000001">
    <property type="protein sequence ID" value="CAB5057949.1"/>
    <property type="molecule type" value="Genomic_DNA"/>
</dbReference>
<name>A0A6J7TVE3_9ZZZZ</name>
<gene>
    <name evidence="1" type="ORF">UFOPK4098_00319</name>
    <name evidence="2" type="ORF">UFOPK4347_00063</name>
</gene>
<proteinExistence type="predicted"/>
<protein>
    <submittedName>
        <fullName evidence="2">Unannotated protein</fullName>
    </submittedName>
</protein>
<dbReference type="SUPFAM" id="SSF51182">
    <property type="entry name" value="RmlC-like cupins"/>
    <property type="match status" value="1"/>
</dbReference>
<dbReference type="InterPro" id="IPR014710">
    <property type="entry name" value="RmlC-like_jellyroll"/>
</dbReference>
<reference evidence="2" key="1">
    <citation type="submission" date="2020-05" db="EMBL/GenBank/DDBJ databases">
        <authorList>
            <person name="Chiriac C."/>
            <person name="Salcher M."/>
            <person name="Ghai R."/>
            <person name="Kavagutti S V."/>
        </authorList>
    </citation>
    <scope>NUCLEOTIDE SEQUENCE</scope>
</reference>